<proteinExistence type="predicted"/>
<evidence type="ECO:0000313" key="2">
    <source>
        <dbReference type="EMBL" id="KAL3790632.1"/>
    </source>
</evidence>
<gene>
    <name evidence="2" type="ORF">ACHAW5_004199</name>
</gene>
<feature type="region of interest" description="Disordered" evidence="1">
    <location>
        <begin position="285"/>
        <end position="320"/>
    </location>
</feature>
<dbReference type="AlphaFoldDB" id="A0ABD3PRP9"/>
<evidence type="ECO:0008006" key="4">
    <source>
        <dbReference type="Google" id="ProtNLM"/>
    </source>
</evidence>
<dbReference type="InterPro" id="IPR011989">
    <property type="entry name" value="ARM-like"/>
</dbReference>
<name>A0ABD3PRP9_9STRA</name>
<feature type="region of interest" description="Disordered" evidence="1">
    <location>
        <begin position="1"/>
        <end position="31"/>
    </location>
</feature>
<reference evidence="2 3" key="1">
    <citation type="submission" date="2024-10" db="EMBL/GenBank/DDBJ databases">
        <title>Updated reference genomes for cyclostephanoid diatoms.</title>
        <authorList>
            <person name="Roberts W.R."/>
            <person name="Alverson A.J."/>
        </authorList>
    </citation>
    <scope>NUCLEOTIDE SEQUENCE [LARGE SCALE GENOMIC DNA]</scope>
    <source>
        <strain evidence="2 3">AJA276-08</strain>
    </source>
</reference>
<organism evidence="2 3">
    <name type="scientific">Stephanodiscus triporus</name>
    <dbReference type="NCBI Taxonomy" id="2934178"/>
    <lineage>
        <taxon>Eukaryota</taxon>
        <taxon>Sar</taxon>
        <taxon>Stramenopiles</taxon>
        <taxon>Ochrophyta</taxon>
        <taxon>Bacillariophyta</taxon>
        <taxon>Coscinodiscophyceae</taxon>
        <taxon>Thalassiosirophycidae</taxon>
        <taxon>Stephanodiscales</taxon>
        <taxon>Stephanodiscaceae</taxon>
        <taxon>Stephanodiscus</taxon>
    </lineage>
</organism>
<keyword evidence="3" id="KW-1185">Reference proteome</keyword>
<evidence type="ECO:0000256" key="1">
    <source>
        <dbReference type="SAM" id="MobiDB-lite"/>
    </source>
</evidence>
<protein>
    <recommendedName>
        <fullName evidence="4">CLASP N-terminal domain-containing protein</fullName>
    </recommendedName>
</protein>
<dbReference type="Proteomes" id="UP001530315">
    <property type="component" value="Unassembled WGS sequence"/>
</dbReference>
<evidence type="ECO:0000313" key="3">
    <source>
        <dbReference type="Proteomes" id="UP001530315"/>
    </source>
</evidence>
<accession>A0ABD3PRP9</accession>
<sequence>MTVKLQPHPSLTMSTDGAEGGGGEGVNGRKHDVDQSINGSLETINGNAANAKKMIQRQAPPPPAFVGRLLFRDLLPFILDLSKQTVKTIRAYGVSMTIGMLPHCRVKSCVLVLLERMKTHQNRTVREDCARYLRCILETWPWDPTGNSSCDGKITNDGIEIVNSRKDERLSLDSTRQIGLGLGRTLSDSTSTVREEAKRGFEVLFRRFRPVWDEVMSSGVVRDVRLRKKLLEMAASHSDGNLFDDMASLGEMSLNSAVSGLSHVSHRSNVSHLSSTYSSRGMVNNGVPSIIGTPKVSSPRARSRMGYSPSSSPPSYMRDTGSSATRVIEQAKVHATEASDKYSINKYVTSTGHVLSTPSPRRKFSKPTNSYGEEDDIATAQQPFASLLQTPCRPRTPESRDHTPTEILRKRLSRRISGIKPDISEHVLSPVHQLSCINETEDCEEVAHTATKDAHTTEIAIVALEVVLAHLSHIEQIEQFIAKEKNLLLDLNKQVGISITDMAKASDIKGRLCVLTEDQVCDYFESVHSIVDKERHVCEVLLREMERISHGDVSTASAMESSVSDIPLSPYGQPDLALQRNLKDEFGAPT</sequence>
<dbReference type="Gene3D" id="1.25.10.10">
    <property type="entry name" value="Leucine-rich Repeat Variant"/>
    <property type="match status" value="1"/>
</dbReference>
<comment type="caution">
    <text evidence="2">The sequence shown here is derived from an EMBL/GenBank/DDBJ whole genome shotgun (WGS) entry which is preliminary data.</text>
</comment>
<dbReference type="EMBL" id="JALLAZ020000628">
    <property type="protein sequence ID" value="KAL3790632.1"/>
    <property type="molecule type" value="Genomic_DNA"/>
</dbReference>